<dbReference type="OMA" id="YDCPRER"/>
<dbReference type="EMBL" id="KD196861">
    <property type="protein sequence ID" value="EMS53259.1"/>
    <property type="molecule type" value="Genomic_DNA"/>
</dbReference>
<dbReference type="STRING" id="4572.M7ZYR1"/>
<evidence type="ECO:0000313" key="1">
    <source>
        <dbReference type="EMBL" id="EMS53259.1"/>
    </source>
</evidence>
<sequence>MERIYVPACAGLTGDGVVKIVQLLHERKGNISRLRLDGISGMSNPQGQQDRSPLFYNHRAREALDTNDERPIDVDLCPVCANVRPVFDCTRDDCRSNDFDLKQLRKVRDSLWRCQGCYFCFPRCEKCGGCISPEDLVEADLACSDLMCLDCWLTVPKCSTCNRPYCERHENLMVSLSMAGQFSCQRCKELDASHGNQEDDY</sequence>
<dbReference type="eggNOG" id="ENOG502R97J">
    <property type="taxonomic scope" value="Eukaryota"/>
</dbReference>
<protein>
    <submittedName>
        <fullName evidence="1">F-box protein SKIP28</fullName>
    </submittedName>
</protein>
<dbReference type="InterPro" id="IPR017900">
    <property type="entry name" value="4Fe4S_Fe_S_CS"/>
</dbReference>
<gene>
    <name evidence="1" type="ORF">TRIUR3_19256</name>
</gene>
<proteinExistence type="predicted"/>
<organism evidence="1">
    <name type="scientific">Triticum urartu</name>
    <name type="common">Red wild einkorn</name>
    <name type="synonym">Crithodium urartu</name>
    <dbReference type="NCBI Taxonomy" id="4572"/>
    <lineage>
        <taxon>Eukaryota</taxon>
        <taxon>Viridiplantae</taxon>
        <taxon>Streptophyta</taxon>
        <taxon>Embryophyta</taxon>
        <taxon>Tracheophyta</taxon>
        <taxon>Spermatophyta</taxon>
        <taxon>Magnoliopsida</taxon>
        <taxon>Liliopsida</taxon>
        <taxon>Poales</taxon>
        <taxon>Poaceae</taxon>
        <taxon>BOP clade</taxon>
        <taxon>Pooideae</taxon>
        <taxon>Triticodae</taxon>
        <taxon>Triticeae</taxon>
        <taxon>Triticinae</taxon>
        <taxon>Triticum</taxon>
    </lineage>
</organism>
<reference evidence="1" key="1">
    <citation type="journal article" date="2013" name="Nature">
        <title>Draft genome of the wheat A-genome progenitor Triticum urartu.</title>
        <authorList>
            <person name="Ling H.Q."/>
            <person name="Zhao S."/>
            <person name="Liu D."/>
            <person name="Wang J."/>
            <person name="Sun H."/>
            <person name="Zhang C."/>
            <person name="Fan H."/>
            <person name="Li D."/>
            <person name="Dong L."/>
            <person name="Tao Y."/>
            <person name="Gao C."/>
            <person name="Wu H."/>
            <person name="Li Y."/>
            <person name="Cui Y."/>
            <person name="Guo X."/>
            <person name="Zheng S."/>
            <person name="Wang B."/>
            <person name="Yu K."/>
            <person name="Liang Q."/>
            <person name="Yang W."/>
            <person name="Lou X."/>
            <person name="Chen J."/>
            <person name="Feng M."/>
            <person name="Jian J."/>
            <person name="Zhang X."/>
            <person name="Luo G."/>
            <person name="Jiang Y."/>
            <person name="Liu J."/>
            <person name="Wang Z."/>
            <person name="Sha Y."/>
            <person name="Zhang B."/>
            <person name="Wu H."/>
            <person name="Tang D."/>
            <person name="Shen Q."/>
            <person name="Xue P."/>
            <person name="Zou S."/>
            <person name="Wang X."/>
            <person name="Liu X."/>
            <person name="Wang F."/>
            <person name="Yang Y."/>
            <person name="An X."/>
            <person name="Dong Z."/>
            <person name="Zhang K."/>
            <person name="Zhang X."/>
            <person name="Luo M.C."/>
            <person name="Dvorak J."/>
            <person name="Tong Y."/>
            <person name="Wang J."/>
            <person name="Yang H."/>
            <person name="Li Z."/>
            <person name="Wang D."/>
            <person name="Zhang A."/>
            <person name="Wang J."/>
        </authorList>
    </citation>
    <scope>NUCLEOTIDE SEQUENCE</scope>
</reference>
<name>M7ZYR1_TRIUA</name>
<dbReference type="AlphaFoldDB" id="M7ZYR1"/>
<accession>M7ZYR1</accession>
<dbReference type="PROSITE" id="PS00198">
    <property type="entry name" value="4FE4S_FER_1"/>
    <property type="match status" value="1"/>
</dbReference>